<comment type="caution">
    <text evidence="1">The sequence shown here is derived from an EMBL/GenBank/DDBJ whole genome shotgun (WGS) entry which is preliminary data.</text>
</comment>
<name>A0ABS5TEP0_9ACTN</name>
<evidence type="ECO:0000313" key="1">
    <source>
        <dbReference type="EMBL" id="MBT0769552.1"/>
    </source>
</evidence>
<dbReference type="RefSeq" id="WP_214155853.1">
    <property type="nucleotide sequence ID" value="NZ_JAHBAY010000004.1"/>
</dbReference>
<gene>
    <name evidence="1" type="ORF">KIH74_11510</name>
</gene>
<accession>A0ABS5TEP0</accession>
<keyword evidence="2" id="KW-1185">Reference proteome</keyword>
<sequence length="205" mass="22092">MTSRYPIISHHELQPGETVGRPRPGRALVLHLADGRHLLAGSGPVPADAAVRAVTEVDVRTDVPLAVRARLKERRLSLGVPLRAEFRCTVFDPVAVAETRRTLAVTDLHGHLSTSVTTIARATRRGPGYDDRLRHLLQTRLNPPPGRHAVPGMRIDVSRAGSGFDDRPVGNGARLTDHGYTAVDTSWHHTHDAGHSDSGSSGGGY</sequence>
<dbReference type="Proteomes" id="UP001197247">
    <property type="component" value="Unassembled WGS sequence"/>
</dbReference>
<reference evidence="1 2" key="1">
    <citation type="submission" date="2021-05" db="EMBL/GenBank/DDBJ databases">
        <title>Kineosporia and Streptomyces sp. nov. two new marine actinobacteria isolated from Coral.</title>
        <authorList>
            <person name="Buangrab K."/>
            <person name="Sutthacheep M."/>
            <person name="Yeemin T."/>
            <person name="Harunari E."/>
            <person name="Igarashi Y."/>
            <person name="Kanchanasin P."/>
            <person name="Tanasupawat S."/>
            <person name="Phongsopitanun W."/>
        </authorList>
    </citation>
    <scope>NUCLEOTIDE SEQUENCE [LARGE SCALE GENOMIC DNA]</scope>
    <source>
        <strain evidence="1 2">J2-2</strain>
    </source>
</reference>
<organism evidence="1 2">
    <name type="scientific">Kineosporia corallincola</name>
    <dbReference type="NCBI Taxonomy" id="2835133"/>
    <lineage>
        <taxon>Bacteria</taxon>
        <taxon>Bacillati</taxon>
        <taxon>Actinomycetota</taxon>
        <taxon>Actinomycetes</taxon>
        <taxon>Kineosporiales</taxon>
        <taxon>Kineosporiaceae</taxon>
        <taxon>Kineosporia</taxon>
    </lineage>
</organism>
<dbReference type="EMBL" id="JAHBAY010000004">
    <property type="protein sequence ID" value="MBT0769552.1"/>
    <property type="molecule type" value="Genomic_DNA"/>
</dbReference>
<evidence type="ECO:0000313" key="2">
    <source>
        <dbReference type="Proteomes" id="UP001197247"/>
    </source>
</evidence>
<proteinExistence type="predicted"/>
<protein>
    <submittedName>
        <fullName evidence="1">Uncharacterized protein</fullName>
    </submittedName>
</protein>